<feature type="compositionally biased region" description="Polar residues" evidence="5">
    <location>
        <begin position="115"/>
        <end position="129"/>
    </location>
</feature>
<keyword evidence="1" id="KW-0433">Leucine-rich repeat</keyword>
<keyword evidence="3 4" id="KW-0175">Coiled coil</keyword>
<evidence type="ECO:0000256" key="5">
    <source>
        <dbReference type="SAM" id="MobiDB-lite"/>
    </source>
</evidence>
<protein>
    <submittedName>
        <fullName evidence="6">Centrosomal protein 72</fullName>
    </submittedName>
</protein>
<accession>A0A7J8EYG4</accession>
<feature type="region of interest" description="Disordered" evidence="5">
    <location>
        <begin position="103"/>
        <end position="206"/>
    </location>
</feature>
<dbReference type="Proteomes" id="UP000593571">
    <property type="component" value="Unassembled WGS sequence"/>
</dbReference>
<evidence type="ECO:0000256" key="1">
    <source>
        <dbReference type="ARBA" id="ARBA00022614"/>
    </source>
</evidence>
<organism evidence="6 7">
    <name type="scientific">Rousettus aegyptiacus</name>
    <name type="common">Egyptian fruit bat</name>
    <name type="synonym">Pteropus aegyptiacus</name>
    <dbReference type="NCBI Taxonomy" id="9407"/>
    <lineage>
        <taxon>Eukaryota</taxon>
        <taxon>Metazoa</taxon>
        <taxon>Chordata</taxon>
        <taxon>Craniata</taxon>
        <taxon>Vertebrata</taxon>
        <taxon>Euteleostomi</taxon>
        <taxon>Mammalia</taxon>
        <taxon>Eutheria</taxon>
        <taxon>Laurasiatheria</taxon>
        <taxon>Chiroptera</taxon>
        <taxon>Yinpterochiroptera</taxon>
        <taxon>Pteropodoidea</taxon>
        <taxon>Pteropodidae</taxon>
        <taxon>Rousettinae</taxon>
        <taxon>Rousettus</taxon>
    </lineage>
</organism>
<dbReference type="PANTHER" id="PTHR23311">
    <property type="entry name" value="HEAT SHOCK REGULATED 2"/>
    <property type="match status" value="1"/>
</dbReference>
<dbReference type="GO" id="GO:0034451">
    <property type="term" value="C:centriolar satellite"/>
    <property type="evidence" value="ECO:0007669"/>
    <property type="project" value="TreeGrafter"/>
</dbReference>
<dbReference type="Gene3D" id="3.80.10.10">
    <property type="entry name" value="Ribonuclease Inhibitor"/>
    <property type="match status" value="1"/>
</dbReference>
<dbReference type="InterPro" id="IPR055320">
    <property type="entry name" value="CEP72-like"/>
</dbReference>
<reference evidence="6 7" key="1">
    <citation type="journal article" date="2020" name="Nature">
        <title>Six reference-quality genomes reveal evolution of bat adaptations.</title>
        <authorList>
            <person name="Jebb D."/>
            <person name="Huang Z."/>
            <person name="Pippel M."/>
            <person name="Hughes G.M."/>
            <person name="Lavrichenko K."/>
            <person name="Devanna P."/>
            <person name="Winkler S."/>
            <person name="Jermiin L.S."/>
            <person name="Skirmuntt E.C."/>
            <person name="Katzourakis A."/>
            <person name="Burkitt-Gray L."/>
            <person name="Ray D.A."/>
            <person name="Sullivan K.A.M."/>
            <person name="Roscito J.G."/>
            <person name="Kirilenko B.M."/>
            <person name="Davalos L.M."/>
            <person name="Corthals A.P."/>
            <person name="Power M.L."/>
            <person name="Jones G."/>
            <person name="Ransome R.D."/>
            <person name="Dechmann D.K.N."/>
            <person name="Locatelli A.G."/>
            <person name="Puechmaille S.J."/>
            <person name="Fedrigo O."/>
            <person name="Jarvis E.D."/>
            <person name="Hiller M."/>
            <person name="Vernes S.C."/>
            <person name="Myers E.W."/>
            <person name="Teeling E.C."/>
        </authorList>
    </citation>
    <scope>NUCLEOTIDE SEQUENCE [LARGE SCALE GENOMIC DNA]</scope>
    <source>
        <strain evidence="6">MRouAeg1</strain>
        <tissue evidence="6">Muscle</tissue>
    </source>
</reference>
<dbReference type="EMBL" id="JACASE010000008">
    <property type="protein sequence ID" value="KAF6440102.1"/>
    <property type="molecule type" value="Genomic_DNA"/>
</dbReference>
<dbReference type="InterPro" id="IPR001611">
    <property type="entry name" value="Leu-rich_rpt"/>
</dbReference>
<dbReference type="Gene3D" id="1.10.287.1490">
    <property type="match status" value="1"/>
</dbReference>
<dbReference type="GO" id="GO:0007099">
    <property type="term" value="P:centriole replication"/>
    <property type="evidence" value="ECO:0007669"/>
    <property type="project" value="TreeGrafter"/>
</dbReference>
<evidence type="ECO:0000256" key="2">
    <source>
        <dbReference type="ARBA" id="ARBA00022737"/>
    </source>
</evidence>
<evidence type="ECO:0000313" key="7">
    <source>
        <dbReference type="Proteomes" id="UP000593571"/>
    </source>
</evidence>
<comment type="caution">
    <text evidence="6">The sequence shown here is derived from an EMBL/GenBank/DDBJ whole genome shotgun (WGS) entry which is preliminary data.</text>
</comment>
<proteinExistence type="predicted"/>
<evidence type="ECO:0000256" key="4">
    <source>
        <dbReference type="SAM" id="Coils"/>
    </source>
</evidence>
<sequence length="450" mass="49760">MAPSGPRLPLSEEKIREKSGLAPHRDLAELRSLFIPGTYQEKITHLGNSLMNLTGLKSLDLSRNSLVSLEGIQYLAALESLNLYYNCISVLAEVFRPHVHLIPHPGSTDGEDSAPPSQRSSLSAQTVSTPVPAAEKCRKRRLPGGRLQAPVHQVWPSGLGERGEHPSGPSSTAGSSRRDSSRSEASWLEEQGPRRSGSAREVSPKLQLAVPPGKQASLEVALLEALLDLVDRYWSGCKSLHGNEVFLAQARHILSSVEEFTATQDNSTIMSEEIRYLALENKSLQNRLADQQQQYSLKIHEVLSDLDSARKEMDDLRQQLDRSSEENNNLKSLLFSMKKEAQSTDSSAALSSQIPGLQSSVQRLSAEIGELKQHLEHYDKIQELTRMLQESHSSLVSTNEHLLRELGQARAQHRAEVEQLHWSYKELKKTMALSLSPQGSARPGGCSSPR</sequence>
<evidence type="ECO:0000256" key="3">
    <source>
        <dbReference type="ARBA" id="ARBA00023054"/>
    </source>
</evidence>
<dbReference type="PANTHER" id="PTHR23311:SF7">
    <property type="entry name" value="CENTROSOMAL PROTEIN OF 72 KDA"/>
    <property type="match status" value="1"/>
</dbReference>
<dbReference type="PROSITE" id="PS51450">
    <property type="entry name" value="LRR"/>
    <property type="match status" value="1"/>
</dbReference>
<dbReference type="InterPro" id="IPR032675">
    <property type="entry name" value="LRR_dom_sf"/>
</dbReference>
<dbReference type="GO" id="GO:1904779">
    <property type="term" value="P:regulation of protein localization to centrosome"/>
    <property type="evidence" value="ECO:0007669"/>
    <property type="project" value="TreeGrafter"/>
</dbReference>
<gene>
    <name evidence="6" type="ORF">HJG63_002706</name>
</gene>
<keyword evidence="7" id="KW-1185">Reference proteome</keyword>
<dbReference type="GO" id="GO:0007051">
    <property type="term" value="P:spindle organization"/>
    <property type="evidence" value="ECO:0007669"/>
    <property type="project" value="TreeGrafter"/>
</dbReference>
<keyword evidence="2" id="KW-0677">Repeat</keyword>
<dbReference type="AlphaFoldDB" id="A0A7J8EYG4"/>
<dbReference type="SUPFAM" id="SSF52075">
    <property type="entry name" value="Outer arm dynein light chain 1"/>
    <property type="match status" value="1"/>
</dbReference>
<evidence type="ECO:0000313" key="6">
    <source>
        <dbReference type="EMBL" id="KAF6440102.1"/>
    </source>
</evidence>
<name>A0A7J8EYG4_ROUAE</name>
<feature type="coiled-coil region" evidence="4">
    <location>
        <begin position="274"/>
        <end position="333"/>
    </location>
</feature>